<comment type="similarity">
    <text evidence="1 3">Belongs to the thiolase-like superfamily. Beta-ketoacyl-ACP synthases family.</text>
</comment>
<dbReference type="Proteomes" id="UP000440224">
    <property type="component" value="Unassembled WGS sequence"/>
</dbReference>
<dbReference type="InterPro" id="IPR014030">
    <property type="entry name" value="Ketoacyl_synth_N"/>
</dbReference>
<dbReference type="Gene3D" id="3.40.47.10">
    <property type="match status" value="2"/>
</dbReference>
<dbReference type="InterPro" id="IPR020841">
    <property type="entry name" value="PKS_Beta-ketoAc_synthase_dom"/>
</dbReference>
<dbReference type="GO" id="GO:0004315">
    <property type="term" value="F:3-oxoacyl-[acyl-carrier-protein] synthase activity"/>
    <property type="evidence" value="ECO:0007669"/>
    <property type="project" value="TreeGrafter"/>
</dbReference>
<dbReference type="Pfam" id="PF00109">
    <property type="entry name" value="ketoacyl-synt"/>
    <property type="match status" value="2"/>
</dbReference>
<name>A0A6N7Q2L1_9BACT</name>
<dbReference type="InterPro" id="IPR014031">
    <property type="entry name" value="Ketoacyl_synth_C"/>
</dbReference>
<proteinExistence type="inferred from homology"/>
<dbReference type="GO" id="GO:0006633">
    <property type="term" value="P:fatty acid biosynthetic process"/>
    <property type="evidence" value="ECO:0007669"/>
    <property type="project" value="TreeGrafter"/>
</dbReference>
<dbReference type="EMBL" id="WJIE01000022">
    <property type="protein sequence ID" value="MRG97937.1"/>
    <property type="molecule type" value="Genomic_DNA"/>
</dbReference>
<keyword evidence="6" id="KW-1185">Reference proteome</keyword>
<comment type="caution">
    <text evidence="5">The sequence shown here is derived from an EMBL/GenBank/DDBJ whole genome shotgun (WGS) entry which is preliminary data.</text>
</comment>
<feature type="domain" description="Ketosynthase family 3 (KS3)" evidence="4">
    <location>
        <begin position="1"/>
        <end position="418"/>
    </location>
</feature>
<gene>
    <name evidence="5" type="ORF">GF068_39400</name>
</gene>
<evidence type="ECO:0000313" key="6">
    <source>
        <dbReference type="Proteomes" id="UP000440224"/>
    </source>
</evidence>
<dbReference type="Pfam" id="PF02801">
    <property type="entry name" value="Ketoacyl-synt_C"/>
    <property type="match status" value="1"/>
</dbReference>
<evidence type="ECO:0000259" key="4">
    <source>
        <dbReference type="PROSITE" id="PS52004"/>
    </source>
</evidence>
<evidence type="ECO:0000256" key="2">
    <source>
        <dbReference type="ARBA" id="ARBA00022679"/>
    </source>
</evidence>
<dbReference type="SMART" id="SM00825">
    <property type="entry name" value="PKS_KS"/>
    <property type="match status" value="1"/>
</dbReference>
<dbReference type="PANTHER" id="PTHR11712">
    <property type="entry name" value="POLYKETIDE SYNTHASE-RELATED"/>
    <property type="match status" value="1"/>
</dbReference>
<dbReference type="PANTHER" id="PTHR11712:SF347">
    <property type="entry name" value="BETA KETOACYL-ACYL CARRIER PROTEIN SYNTHASE"/>
    <property type="match status" value="1"/>
</dbReference>
<dbReference type="InterPro" id="IPR016039">
    <property type="entry name" value="Thiolase-like"/>
</dbReference>
<dbReference type="RefSeq" id="WP_338046756.1">
    <property type="nucleotide sequence ID" value="NZ_WJIE01000022.1"/>
</dbReference>
<protein>
    <submittedName>
        <fullName evidence="5">3-oxoacyl-ACP synthase</fullName>
    </submittedName>
</protein>
<sequence>MSDACVIAVGAVSALGVGPSAYHAGDVGERARVVLARDEELARGGLTRPFAARVTAELPGFEDHAASLLACALGQIVRGLDEARPAWRGERLGIAVGTSSGGMLGATRFFAAREAWARGEPARGDEHEALARRATYFAPFDEAFAAAGLAEEHVHKRAHLVAACAASTLAIGLGLRWLDRGACDLVIAGGYDALSGFVATGFEALRATTASRPRPFRVGRDGMSLGEGAGLVALVREENTRGAAVFVRVAGFGASTDAVHITAPDRTGDGLARAGERAIADSGLAPAAIGLVSAHATATPFNDAMEARAIGRIFEGSSAPSTLGGSAPASGAAPPNPPVVHPFKAQIGHTLGAAGVLESLAAADALRRGIAPAAAGDGELDPDAAVSLLERAEARPLGAALKLSAAFGGANAALVLTNTPSGRAPRRARPVYLQAHAGVTSVDLVELAALTGVARDRLARLDPLCRLGMRAVAELARVVGREALVGAGIVVGHALATLDTNDRFDARRRARGPGSVDPRLFPATSPNAVAGECAIVYQLRGPSFAVSAGLGGGAEALSAGAELVAMGDADRVVVLAVDDAGPAARDLLSFVSASERPFAEGAVALLLGVSAENALASIDPDICADHHAGPVGHLALQAKVLEFVTKWRPACGG</sequence>
<evidence type="ECO:0000256" key="3">
    <source>
        <dbReference type="RuleBase" id="RU003694"/>
    </source>
</evidence>
<reference evidence="5 6" key="1">
    <citation type="submission" date="2019-10" db="EMBL/GenBank/DDBJ databases">
        <title>A soil myxobacterium in the family Polyangiaceae.</title>
        <authorList>
            <person name="Li Y."/>
            <person name="Wang J."/>
        </authorList>
    </citation>
    <scope>NUCLEOTIDE SEQUENCE [LARGE SCALE GENOMIC DNA]</scope>
    <source>
        <strain evidence="5 6">DSM 14734</strain>
    </source>
</reference>
<evidence type="ECO:0000256" key="1">
    <source>
        <dbReference type="ARBA" id="ARBA00008467"/>
    </source>
</evidence>
<keyword evidence="2 3" id="KW-0808">Transferase</keyword>
<dbReference type="PROSITE" id="PS52004">
    <property type="entry name" value="KS3_2"/>
    <property type="match status" value="1"/>
</dbReference>
<evidence type="ECO:0000313" key="5">
    <source>
        <dbReference type="EMBL" id="MRG97937.1"/>
    </source>
</evidence>
<organism evidence="5 6">
    <name type="scientific">Polyangium spumosum</name>
    <dbReference type="NCBI Taxonomy" id="889282"/>
    <lineage>
        <taxon>Bacteria</taxon>
        <taxon>Pseudomonadati</taxon>
        <taxon>Myxococcota</taxon>
        <taxon>Polyangia</taxon>
        <taxon>Polyangiales</taxon>
        <taxon>Polyangiaceae</taxon>
        <taxon>Polyangium</taxon>
    </lineage>
</organism>
<dbReference type="SUPFAM" id="SSF53901">
    <property type="entry name" value="Thiolase-like"/>
    <property type="match status" value="3"/>
</dbReference>
<dbReference type="AlphaFoldDB" id="A0A6N7Q2L1"/>
<dbReference type="GO" id="GO:0005829">
    <property type="term" value="C:cytosol"/>
    <property type="evidence" value="ECO:0007669"/>
    <property type="project" value="TreeGrafter"/>
</dbReference>
<accession>A0A6N7Q2L1</accession>
<dbReference type="InterPro" id="IPR000794">
    <property type="entry name" value="Beta-ketoacyl_synthase"/>
</dbReference>